<dbReference type="Proteomes" id="UP001152798">
    <property type="component" value="Chromosome 1"/>
</dbReference>
<evidence type="ECO:0000259" key="14">
    <source>
        <dbReference type="Pfam" id="PF01712"/>
    </source>
</evidence>
<evidence type="ECO:0000256" key="8">
    <source>
        <dbReference type="ARBA" id="ARBA00022660"/>
    </source>
</evidence>
<dbReference type="OrthoDB" id="17400at2759"/>
<evidence type="ECO:0000256" key="10">
    <source>
        <dbReference type="ARBA" id="ARBA00022946"/>
    </source>
</evidence>
<keyword evidence="10" id="KW-0809">Transit peptide</keyword>
<dbReference type="Gene3D" id="3.40.50.300">
    <property type="entry name" value="P-loop containing nucleotide triphosphate hydrolases"/>
    <property type="match status" value="1"/>
</dbReference>
<comment type="cofactor">
    <cofactor evidence="1 13">
        <name>FAD</name>
        <dbReference type="ChEBI" id="CHEBI:57692"/>
    </cofactor>
</comment>
<evidence type="ECO:0000256" key="5">
    <source>
        <dbReference type="ARBA" id="ARBA00017279"/>
    </source>
</evidence>
<dbReference type="InterPro" id="IPR015828">
    <property type="entry name" value="NDUFA10"/>
</dbReference>
<keyword evidence="7 13" id="KW-0285">Flavoprotein</keyword>
<keyword evidence="9 13" id="KW-0274">FAD</keyword>
<evidence type="ECO:0000256" key="9">
    <source>
        <dbReference type="ARBA" id="ARBA00022827"/>
    </source>
</evidence>
<comment type="function">
    <text evidence="2 13">Accessory subunit of the mitochondrial membrane respiratory chain NADH dehydrogenase (Complex I), that is believed not to be involved in catalysis. Complex I functions in the transfer of electrons from NADH to the respiratory chain. The immediate electron acceptor for the enzyme is believed to be ubiquinone.</text>
</comment>
<accession>A0A9P0E4N9</accession>
<dbReference type="SUPFAM" id="SSF52540">
    <property type="entry name" value="P-loop containing nucleoside triphosphate hydrolases"/>
    <property type="match status" value="1"/>
</dbReference>
<feature type="domain" description="Deoxynucleoside kinase" evidence="14">
    <location>
        <begin position="85"/>
        <end position="310"/>
    </location>
</feature>
<comment type="similarity">
    <text evidence="4 13">Belongs to the complex I NDUFA10 subunit family.</text>
</comment>
<evidence type="ECO:0000256" key="4">
    <source>
        <dbReference type="ARBA" id="ARBA00008606"/>
    </source>
</evidence>
<evidence type="ECO:0000256" key="11">
    <source>
        <dbReference type="ARBA" id="ARBA00022982"/>
    </source>
</evidence>
<dbReference type="GO" id="GO:0006120">
    <property type="term" value="P:mitochondrial electron transport, NADH to ubiquinone"/>
    <property type="evidence" value="ECO:0007669"/>
    <property type="project" value="InterPro"/>
</dbReference>
<proteinExistence type="inferred from homology"/>
<evidence type="ECO:0000256" key="13">
    <source>
        <dbReference type="PIRNR" id="PIRNR000543"/>
    </source>
</evidence>
<gene>
    <name evidence="15" type="ORF">NEZAVI_LOCUS2606</name>
</gene>
<comment type="subcellular location">
    <subcellularLocation>
        <location evidence="3 13">Mitochondrion matrix</location>
    </subcellularLocation>
</comment>
<dbReference type="GO" id="GO:0005759">
    <property type="term" value="C:mitochondrial matrix"/>
    <property type="evidence" value="ECO:0007669"/>
    <property type="project" value="UniProtKB-SubCell"/>
</dbReference>
<evidence type="ECO:0000256" key="3">
    <source>
        <dbReference type="ARBA" id="ARBA00004305"/>
    </source>
</evidence>
<dbReference type="Pfam" id="PF01712">
    <property type="entry name" value="dNK"/>
    <property type="match status" value="1"/>
</dbReference>
<evidence type="ECO:0000256" key="7">
    <source>
        <dbReference type="ARBA" id="ARBA00022630"/>
    </source>
</evidence>
<dbReference type="InterPro" id="IPR031314">
    <property type="entry name" value="DNK_dom"/>
</dbReference>
<evidence type="ECO:0000256" key="6">
    <source>
        <dbReference type="ARBA" id="ARBA00022448"/>
    </source>
</evidence>
<evidence type="ECO:0000256" key="12">
    <source>
        <dbReference type="ARBA" id="ARBA00023128"/>
    </source>
</evidence>
<keyword evidence="12 13" id="KW-0496">Mitochondrion</keyword>
<dbReference type="EMBL" id="OV725077">
    <property type="protein sequence ID" value="CAH1391616.1"/>
    <property type="molecule type" value="Genomic_DNA"/>
</dbReference>
<evidence type="ECO:0000313" key="15">
    <source>
        <dbReference type="EMBL" id="CAH1391616.1"/>
    </source>
</evidence>
<name>A0A9P0E4N9_NEZVI</name>
<dbReference type="InterPro" id="IPR027417">
    <property type="entry name" value="P-loop_NTPase"/>
</dbReference>
<keyword evidence="6 13" id="KW-0813">Transport</keyword>
<evidence type="ECO:0000256" key="1">
    <source>
        <dbReference type="ARBA" id="ARBA00001974"/>
    </source>
</evidence>
<reference evidence="15" key="1">
    <citation type="submission" date="2022-01" db="EMBL/GenBank/DDBJ databases">
        <authorList>
            <person name="King R."/>
        </authorList>
    </citation>
    <scope>NUCLEOTIDE SEQUENCE</scope>
</reference>
<keyword evidence="11 13" id="KW-0249">Electron transport</keyword>
<dbReference type="InterPro" id="IPR050566">
    <property type="entry name" value="Deoxyribonucleoside_kinase"/>
</dbReference>
<sequence length="404" mass="46783">MMSLKLFNTNIIRLGNQYGSILSDGIFKTNNGILFKVYGASITSKAFREVKKKPAPYPYKEKPYGPIRSLFDRTISRLDENSKIIVVEGSIAVGKTKFAKVLAEELDFYHIEDANMDIRYINSYGDDLRQLDSQLPLSVQSYDEKKFCKEPKHLNTAAFQVWMYKLRYSLYIDSLAHLLSTGQGVVIERSPWSDIVFLEAMFKSGYVSKNARRGYLEVRKNTIRELLRPHLVIFLDAPVNKIKEKIKRRALSHEQNSPALTDQYLQDLEDIYKTEYLAKVSSYAELLMYDWSEEGDVEVVVEDIERIDFEGYTVYDEKFTDWFIGKEQNWAEARNRYADKKGQLMHGLNVPFLDAPELIAPGEDMATYYNVVNNSPQFRYSEGFDPARDSNLLFKLSGSKYVKY</sequence>
<keyword evidence="8 13" id="KW-0679">Respiratory chain</keyword>
<dbReference type="PANTHER" id="PTHR10513:SF15">
    <property type="entry name" value="NADH DEHYDROGENASE [UBIQUINONE] 1 ALPHA SUBCOMPLEX SUBUNIT 10, MITOCHONDRIAL"/>
    <property type="match status" value="1"/>
</dbReference>
<dbReference type="PANTHER" id="PTHR10513">
    <property type="entry name" value="DEOXYNUCLEOSIDE KINASE"/>
    <property type="match status" value="1"/>
</dbReference>
<organism evidence="15 16">
    <name type="scientific">Nezara viridula</name>
    <name type="common">Southern green stink bug</name>
    <name type="synonym">Cimex viridulus</name>
    <dbReference type="NCBI Taxonomy" id="85310"/>
    <lineage>
        <taxon>Eukaryota</taxon>
        <taxon>Metazoa</taxon>
        <taxon>Ecdysozoa</taxon>
        <taxon>Arthropoda</taxon>
        <taxon>Hexapoda</taxon>
        <taxon>Insecta</taxon>
        <taxon>Pterygota</taxon>
        <taxon>Neoptera</taxon>
        <taxon>Paraneoptera</taxon>
        <taxon>Hemiptera</taxon>
        <taxon>Heteroptera</taxon>
        <taxon>Panheteroptera</taxon>
        <taxon>Pentatomomorpha</taxon>
        <taxon>Pentatomoidea</taxon>
        <taxon>Pentatomidae</taxon>
        <taxon>Pentatominae</taxon>
        <taxon>Nezara</taxon>
    </lineage>
</organism>
<protein>
    <recommendedName>
        <fullName evidence="5 13">NADH dehydrogenase [ubiquinone] 1 alpha subcomplex subunit 10, mitochondrial</fullName>
    </recommendedName>
</protein>
<keyword evidence="16" id="KW-1185">Reference proteome</keyword>
<dbReference type="PIRSF" id="PIRSF000543">
    <property type="entry name" value="NADH_UQ_42KD"/>
    <property type="match status" value="1"/>
</dbReference>
<dbReference type="AlphaFoldDB" id="A0A9P0E4N9"/>
<evidence type="ECO:0000256" key="2">
    <source>
        <dbReference type="ARBA" id="ARBA00003195"/>
    </source>
</evidence>
<evidence type="ECO:0000313" key="16">
    <source>
        <dbReference type="Proteomes" id="UP001152798"/>
    </source>
</evidence>